<dbReference type="InterPro" id="IPR029787">
    <property type="entry name" value="Nucleotide_cyclase"/>
</dbReference>
<evidence type="ECO:0000256" key="1">
    <source>
        <dbReference type="ARBA" id="ARBA00022741"/>
    </source>
</evidence>
<dbReference type="Gene3D" id="3.30.70.1230">
    <property type="entry name" value="Nucleotide cyclase"/>
    <property type="match status" value="2"/>
</dbReference>
<dbReference type="GO" id="GO:0005524">
    <property type="term" value="F:ATP binding"/>
    <property type="evidence" value="ECO:0007669"/>
    <property type="project" value="UniProtKB-KW"/>
</dbReference>
<protein>
    <recommendedName>
        <fullName evidence="4">Guanylate cyclase domain-containing protein</fullName>
    </recommendedName>
</protein>
<dbReference type="PANTHER" id="PTHR16305:SF28">
    <property type="entry name" value="GUANYLATE CYCLASE DOMAIN-CONTAINING PROTEIN"/>
    <property type="match status" value="1"/>
</dbReference>
<dbReference type="PROSITE" id="PS50125">
    <property type="entry name" value="GUANYLATE_CYCLASE_2"/>
    <property type="match status" value="2"/>
</dbReference>
<reference evidence="5" key="2">
    <citation type="submission" date="2022-08" db="UniProtKB">
        <authorList>
            <consortium name="EnsemblMetazoa"/>
        </authorList>
    </citation>
    <scope>IDENTIFICATION</scope>
    <source>
        <strain evidence="5">STECLA/ALBI9_A</strain>
    </source>
</reference>
<dbReference type="GO" id="GO:0004016">
    <property type="term" value="F:adenylate cyclase activity"/>
    <property type="evidence" value="ECO:0007669"/>
    <property type="project" value="TreeGrafter"/>
</dbReference>
<evidence type="ECO:0000256" key="3">
    <source>
        <dbReference type="ARBA" id="ARBA00023239"/>
    </source>
</evidence>
<feature type="domain" description="Guanylate cyclase" evidence="4">
    <location>
        <begin position="106"/>
        <end position="242"/>
    </location>
</feature>
<keyword evidence="6" id="KW-1185">Reference proteome</keyword>
<keyword evidence="2" id="KW-0067">ATP-binding</keyword>
<dbReference type="PANTHER" id="PTHR16305">
    <property type="entry name" value="TESTICULAR SOLUBLE ADENYLYL CYCLASE"/>
    <property type="match status" value="1"/>
</dbReference>
<evidence type="ECO:0000259" key="4">
    <source>
        <dbReference type="PROSITE" id="PS50125"/>
    </source>
</evidence>
<dbReference type="EnsemblMetazoa" id="AALB000929-RA">
    <property type="protein sequence ID" value="AALB000929-PA"/>
    <property type="gene ID" value="AALB000929"/>
</dbReference>
<dbReference type="GO" id="GO:0009190">
    <property type="term" value="P:cyclic nucleotide biosynthetic process"/>
    <property type="evidence" value="ECO:0007669"/>
    <property type="project" value="InterPro"/>
</dbReference>
<accession>A0A8W7JB11</accession>
<keyword evidence="3" id="KW-0456">Lyase</keyword>
<dbReference type="SUPFAM" id="SSF52540">
    <property type="entry name" value="P-loop containing nucleoside triphosphate hydrolases"/>
    <property type="match status" value="1"/>
</dbReference>
<dbReference type="Pfam" id="PF00211">
    <property type="entry name" value="Guanylate_cyc"/>
    <property type="match status" value="1"/>
</dbReference>
<dbReference type="CDD" id="cd07302">
    <property type="entry name" value="CHD"/>
    <property type="match status" value="2"/>
</dbReference>
<keyword evidence="1" id="KW-0547">Nucleotide-binding</keyword>
<feature type="domain" description="Guanylate cyclase" evidence="4">
    <location>
        <begin position="453"/>
        <end position="491"/>
    </location>
</feature>
<dbReference type="FunFam" id="3.30.70.1230:FF:000017">
    <property type="entry name" value="Adenylate cyclase type 10"/>
    <property type="match status" value="1"/>
</dbReference>
<dbReference type="InterPro" id="IPR001054">
    <property type="entry name" value="A/G_cyclase"/>
</dbReference>
<evidence type="ECO:0000313" key="5">
    <source>
        <dbReference type="EnsemblMetazoa" id="AALB000929-PA"/>
    </source>
</evidence>
<dbReference type="GO" id="GO:0035556">
    <property type="term" value="P:intracellular signal transduction"/>
    <property type="evidence" value="ECO:0007669"/>
    <property type="project" value="InterPro"/>
</dbReference>
<reference evidence="5 6" key="1">
    <citation type="journal article" date="2017" name="G3 (Bethesda)">
        <title>The Physical Genome Mapping of Anopheles albimanus Corrected Scaffold Misassemblies and Identified Interarm Rearrangements in Genus Anopheles.</title>
        <authorList>
            <person name="Artemov G.N."/>
            <person name="Peery A.N."/>
            <person name="Jiang X."/>
            <person name="Tu Z."/>
            <person name="Stegniy V.N."/>
            <person name="Sharakhova M.V."/>
            <person name="Sharakhov I.V."/>
        </authorList>
    </citation>
    <scope>NUCLEOTIDE SEQUENCE [LARGE SCALE GENOMIC DNA]</scope>
    <source>
        <strain evidence="5 6">ALBI9_A</strain>
    </source>
</reference>
<sequence length="1752" mass="199871">MLELMPISKIDDGPARLKKAVDKELFISRCRNRLKGKKNIKRYLPERFSFLYQYLWNQMPANVYENILGKLNKSNQEFQTKVISSMVPDEVLFNPNDYRPTKFMTAMMFLDISGFTDLSERYNRPENGGASKLSQVLNTYLGGIVQEILGQGGDIAKFSGDAVLVLFKTSSSVSLPDAIHRAIDTAIVVQSSFGRYETDVGVTLRIKIAISAGEVHFCLIGSPTFSHYIVVGQPVWKVKLAERISFAGDIIVTNYAWSYIHDNEYVWQRSLDKMHFKIKGFSSYWRSAKRLHLAEIIIRDDQDSEESLDMDDAIEIDSEMLAIRPRLKNVTTRFVYASLQKFLIKPVLNAVENNEPLELLTEMRQIVSVFLNLVLKPKDVAGLILEIKSIFASVCQIVEGYEGIVNKLSLFDKDVMFLIIFGLRGLKHEMDSQIALHCAGEIQQCYSRHSSILSASIGVTTGMAYCGVVGHTVRREYSAIGVDVNKAARLMMAYPHKVTCDRTTFMMSKLDPTHFILQDTIQLKGLHNVGPIYEFREFIEEKELLKPTVYNHPLVDREQFVELFQEMMDDGIALVQHTDQGTSAYRTTGGQWVQNCLLIRGDAQMGKTRLMNELFYISLRNKHISSLCFSLKLKDSKVPFSAASLCITRPLGFTDAITPITRQNRIKQYLRDHQVDQHLSLLNELVGTKFPQTEATRSLSFEATRAMRMELFEALCQKTFPSTDMWVLIIDDAEFIDDDSFALLNIVWRMPQIISVLAIGYQKRLSASRIKAFESPHVCQVKLPPIGTLLHKAIACQFLNVNAIPLDLERLLHTMSDGNPGWINTFLLCLRQTGVLRVKRMGYFEAQQEGYVFCESHLLQRASDKSIALVRPSLSDWKLFETTFDNGDPGYELPEEQSDLATQHSRIVDVASLVGEADISSFYATDHLDAFHLMLYDSLSGFEQLVCKCAAFLGQKFLRACLMYTMTTESDWDVAIATKKLFDLQILSCAIGDFSEGFRLAQTNVNSEGLRRGECACKALDIDRTCKDLPKYAVCGYSKFNSREFHQTVYNLVTEEQKKQYHSNALVFIESEMKKCNYCGAKPFRNLMTSDEMYELQSGCRTTVCSGAYESSMNSNTSRFSVSSSRYSFQWLSCLKQRRSSTRRVALLSYGAYNFLSCNCNMILYGMFSEIALHSRGAGMIEKCIEARIEWARICIKMANIPKALSILDEAKRYMVQIDTAKNIALVTYLKGRLYTLQARGKYCLEQYDRSLEIYYHAAATLGRSFPRYRLVARLKSTLLLSSVKRLLDRGRIPARRNLFYGLIVSQIASCFNGMHKLFTKLCDWDRAALAAIWGLEHALQYRKDSTILVNSFANLFHTAYHVGFSESIYWMQECSLEVVASNIDQVDADYLHAVVRFYSAIFLCQTLKSKKALSIELGQVVLRITDKLQHQSSDWHIIPILCELLLSHRRIADTVETLASLQRLIAHYQYRTGYIWYHALCLDTLLDTSCCIEPYRMCESFYFQNRDCFVAPGDPLASSRLFANLWLWCVRYGAWVAADNWLTLLQERFVLSAHDSTINVHTAIRLVEGMILTLIYHIEARNTLMIERVRTSIEELLASIEQALRISRNHVAKYELMRLYYRQVVAPRPMGTLRHRLALAAKCATARNDLLCLEHIRHTGKFWHRELPVALETFWLDHAAGSERNYGECDGNSGVKQGKRSFSVRSLEQRSSGSGGTAGHSNEQLYDYASCILNHERIYPYSMPLPRARFR</sequence>
<evidence type="ECO:0000256" key="2">
    <source>
        <dbReference type="ARBA" id="ARBA00022840"/>
    </source>
</evidence>
<dbReference type="SUPFAM" id="SSF55073">
    <property type="entry name" value="Nucleotide cyclase"/>
    <property type="match status" value="2"/>
</dbReference>
<organism evidence="5 6">
    <name type="scientific">Anopheles albimanus</name>
    <name type="common">New world malaria mosquito</name>
    <dbReference type="NCBI Taxonomy" id="7167"/>
    <lineage>
        <taxon>Eukaryota</taxon>
        <taxon>Metazoa</taxon>
        <taxon>Ecdysozoa</taxon>
        <taxon>Arthropoda</taxon>
        <taxon>Hexapoda</taxon>
        <taxon>Insecta</taxon>
        <taxon>Pterygota</taxon>
        <taxon>Neoptera</taxon>
        <taxon>Endopterygota</taxon>
        <taxon>Diptera</taxon>
        <taxon>Nematocera</taxon>
        <taxon>Culicoidea</taxon>
        <taxon>Culicidae</taxon>
        <taxon>Anophelinae</taxon>
        <taxon>Anopheles</taxon>
    </lineage>
</organism>
<name>A0A8W7JB11_ANOAL</name>
<dbReference type="Proteomes" id="UP000069272">
    <property type="component" value="Chromosome 2L"/>
</dbReference>
<evidence type="ECO:0000313" key="6">
    <source>
        <dbReference type="Proteomes" id="UP000069272"/>
    </source>
</evidence>
<dbReference type="InterPro" id="IPR027417">
    <property type="entry name" value="P-loop_NTPase"/>
</dbReference>
<proteinExistence type="predicted"/>
<dbReference type="GO" id="GO:0005737">
    <property type="term" value="C:cytoplasm"/>
    <property type="evidence" value="ECO:0007669"/>
    <property type="project" value="TreeGrafter"/>
</dbReference>